<sequence>MASHRPRGAAPSRAAPPRSWAWQRRPATRFARPRPSPTDTRQRAGVTHHAAALASAADGGGVALTMEHVLARDPNAPRLAILDVRGTPANALWYATTLDTSRAPPLAAELQRFLATPEATRVLLSARSGVPARRAPTTPHVTLWSGPSPRR</sequence>
<organism evidence="2 3">
    <name type="scientific">Egibacter rhizosphaerae</name>
    <dbReference type="NCBI Taxonomy" id="1670831"/>
    <lineage>
        <taxon>Bacteria</taxon>
        <taxon>Bacillati</taxon>
        <taxon>Actinomycetota</taxon>
        <taxon>Nitriliruptoria</taxon>
        <taxon>Egibacterales</taxon>
        <taxon>Egibacteraceae</taxon>
        <taxon>Egibacter</taxon>
    </lineage>
</organism>
<evidence type="ECO:0000256" key="1">
    <source>
        <dbReference type="SAM" id="MobiDB-lite"/>
    </source>
</evidence>
<dbReference type="Proteomes" id="UP000291469">
    <property type="component" value="Chromosome"/>
</dbReference>
<dbReference type="AlphaFoldDB" id="A0A411YBU1"/>
<accession>A0A411YBU1</accession>
<gene>
    <name evidence="2" type="ORF">ER308_03590</name>
</gene>
<evidence type="ECO:0000313" key="3">
    <source>
        <dbReference type="Proteomes" id="UP000291469"/>
    </source>
</evidence>
<dbReference type="EMBL" id="CP036402">
    <property type="protein sequence ID" value="QBI18723.1"/>
    <property type="molecule type" value="Genomic_DNA"/>
</dbReference>
<name>A0A411YBU1_9ACTN</name>
<reference evidence="2 3" key="1">
    <citation type="submission" date="2019-01" db="EMBL/GenBank/DDBJ databases">
        <title>Egibacter rhizosphaerae EGI 80759T.</title>
        <authorList>
            <person name="Chen D.-D."/>
            <person name="Tian Y."/>
            <person name="Jiao J.-Y."/>
            <person name="Zhang X.-T."/>
            <person name="Zhang Y.-G."/>
            <person name="Zhang Y."/>
            <person name="Xiao M."/>
            <person name="Shu W.-S."/>
            <person name="Li W.-J."/>
        </authorList>
    </citation>
    <scope>NUCLEOTIDE SEQUENCE [LARGE SCALE GENOMIC DNA]</scope>
    <source>
        <strain evidence="2 3">EGI 80759</strain>
    </source>
</reference>
<dbReference type="KEGG" id="erz:ER308_03590"/>
<protein>
    <submittedName>
        <fullName evidence="2">Uncharacterized protein</fullName>
    </submittedName>
</protein>
<feature type="region of interest" description="Disordered" evidence="1">
    <location>
        <begin position="130"/>
        <end position="151"/>
    </location>
</feature>
<feature type="region of interest" description="Disordered" evidence="1">
    <location>
        <begin position="1"/>
        <end position="49"/>
    </location>
</feature>
<dbReference type="SUPFAM" id="SSF53850">
    <property type="entry name" value="Periplasmic binding protein-like II"/>
    <property type="match status" value="1"/>
</dbReference>
<keyword evidence="3" id="KW-1185">Reference proteome</keyword>
<feature type="compositionally biased region" description="Low complexity" evidence="1">
    <location>
        <begin position="8"/>
        <end position="30"/>
    </location>
</feature>
<proteinExistence type="predicted"/>
<evidence type="ECO:0000313" key="2">
    <source>
        <dbReference type="EMBL" id="QBI18723.1"/>
    </source>
</evidence>
<dbReference type="OrthoDB" id="4512679at2"/>